<keyword evidence="3" id="KW-1185">Reference proteome</keyword>
<evidence type="ECO:0000313" key="2">
    <source>
        <dbReference type="EMBL" id="KAG8200852.1"/>
    </source>
</evidence>
<evidence type="ECO:0000256" key="1">
    <source>
        <dbReference type="SAM" id="MobiDB-lite"/>
    </source>
</evidence>
<dbReference type="AlphaFoldDB" id="A0AAV6VYE9"/>
<organism evidence="2 3">
    <name type="scientific">Oedothorax gibbosus</name>
    <dbReference type="NCBI Taxonomy" id="931172"/>
    <lineage>
        <taxon>Eukaryota</taxon>
        <taxon>Metazoa</taxon>
        <taxon>Ecdysozoa</taxon>
        <taxon>Arthropoda</taxon>
        <taxon>Chelicerata</taxon>
        <taxon>Arachnida</taxon>
        <taxon>Araneae</taxon>
        <taxon>Araneomorphae</taxon>
        <taxon>Entelegynae</taxon>
        <taxon>Araneoidea</taxon>
        <taxon>Linyphiidae</taxon>
        <taxon>Erigoninae</taxon>
        <taxon>Oedothorax</taxon>
    </lineage>
</organism>
<gene>
    <name evidence="2" type="ORF">JTE90_015759</name>
</gene>
<sequence>MVLKRNPRGCATLYPVIQSPSFHISHKILPLLSRTCSSSKIFHQTISSPPTLRSLGEQSGGGVELSASWMVKTVCLLRRGLLRRISSSRIPSHSRPAPHYPGDAGTLPRYPLPD</sequence>
<name>A0AAV6VYE9_9ARAC</name>
<accession>A0AAV6VYE9</accession>
<evidence type="ECO:0000313" key="3">
    <source>
        <dbReference type="Proteomes" id="UP000827092"/>
    </source>
</evidence>
<reference evidence="2 3" key="1">
    <citation type="journal article" date="2022" name="Nat. Ecol. Evol.">
        <title>A masculinizing supergene underlies an exaggerated male reproductive morph in a spider.</title>
        <authorList>
            <person name="Hendrickx F."/>
            <person name="De Corte Z."/>
            <person name="Sonet G."/>
            <person name="Van Belleghem S.M."/>
            <person name="Kostlbacher S."/>
            <person name="Vangestel C."/>
        </authorList>
    </citation>
    <scope>NUCLEOTIDE SEQUENCE [LARGE SCALE GENOMIC DNA]</scope>
    <source>
        <strain evidence="2">W744_W776</strain>
    </source>
</reference>
<protein>
    <submittedName>
        <fullName evidence="2">Uncharacterized protein</fullName>
    </submittedName>
</protein>
<feature type="region of interest" description="Disordered" evidence="1">
    <location>
        <begin position="88"/>
        <end position="114"/>
    </location>
</feature>
<dbReference type="EMBL" id="JAFNEN010000012">
    <property type="protein sequence ID" value="KAG8200852.1"/>
    <property type="molecule type" value="Genomic_DNA"/>
</dbReference>
<dbReference type="Proteomes" id="UP000827092">
    <property type="component" value="Unassembled WGS sequence"/>
</dbReference>
<comment type="caution">
    <text evidence="2">The sequence shown here is derived from an EMBL/GenBank/DDBJ whole genome shotgun (WGS) entry which is preliminary data.</text>
</comment>
<proteinExistence type="predicted"/>